<proteinExistence type="predicted"/>
<gene>
    <name evidence="1" type="ORF">KK1_033082</name>
</gene>
<dbReference type="Proteomes" id="UP000075243">
    <property type="component" value="Unassembled WGS sequence"/>
</dbReference>
<sequence>MVHHRVSSEFFRPLVEKVQRRLAAWKGKLLNRVGRVILVNYVVTSIPTYTMQMQWIPQQVCDKLDLLGRQFIWSGNMDRKINLVKWDMVIKKRKDGGLGVHVSRWQNIALLGKLI</sequence>
<dbReference type="Gramene" id="C.cajan_30230.t">
    <property type="protein sequence ID" value="C.cajan_30230.t.cds1"/>
    <property type="gene ID" value="C.cajan_30230"/>
</dbReference>
<keyword evidence="2" id="KW-1185">Reference proteome</keyword>
<dbReference type="PANTHER" id="PTHR33116:SF78">
    <property type="entry name" value="OS12G0587133 PROTEIN"/>
    <property type="match status" value="1"/>
</dbReference>
<dbReference type="PANTHER" id="PTHR33116">
    <property type="entry name" value="REVERSE TRANSCRIPTASE ZINC-BINDING DOMAIN-CONTAINING PROTEIN-RELATED-RELATED"/>
    <property type="match status" value="1"/>
</dbReference>
<protein>
    <submittedName>
        <fullName evidence="1">Ribonuclease H protein At1g65750 family</fullName>
    </submittedName>
</protein>
<reference evidence="1" key="1">
    <citation type="journal article" date="2012" name="Nat. Biotechnol.">
        <title>Draft genome sequence of pigeonpea (Cajanus cajan), an orphan legume crop of resource-poor farmers.</title>
        <authorList>
            <person name="Varshney R.K."/>
            <person name="Chen W."/>
            <person name="Li Y."/>
            <person name="Bharti A.K."/>
            <person name="Saxena R.K."/>
            <person name="Schlueter J.A."/>
            <person name="Donoghue M.T."/>
            <person name="Azam S."/>
            <person name="Fan G."/>
            <person name="Whaley A.M."/>
            <person name="Farmer A.D."/>
            <person name="Sheridan J."/>
            <person name="Iwata A."/>
            <person name="Tuteja R."/>
            <person name="Penmetsa R.V."/>
            <person name="Wu W."/>
            <person name="Upadhyaya H.D."/>
            <person name="Yang S.P."/>
            <person name="Shah T."/>
            <person name="Saxena K.B."/>
            <person name="Michael T."/>
            <person name="McCombie W.R."/>
            <person name="Yang B."/>
            <person name="Zhang G."/>
            <person name="Yang H."/>
            <person name="Wang J."/>
            <person name="Spillane C."/>
            <person name="Cook D.R."/>
            <person name="May G.D."/>
            <person name="Xu X."/>
            <person name="Jackson S.A."/>
        </authorList>
    </citation>
    <scope>NUCLEOTIDE SEQUENCE [LARGE SCALE GENOMIC DNA]</scope>
</reference>
<evidence type="ECO:0000313" key="2">
    <source>
        <dbReference type="Proteomes" id="UP000075243"/>
    </source>
</evidence>
<evidence type="ECO:0000313" key="1">
    <source>
        <dbReference type="EMBL" id="KYP45376.1"/>
    </source>
</evidence>
<dbReference type="AlphaFoldDB" id="A0A151RS56"/>
<organism evidence="1 2">
    <name type="scientific">Cajanus cajan</name>
    <name type="common">Pigeon pea</name>
    <name type="synonym">Cajanus indicus</name>
    <dbReference type="NCBI Taxonomy" id="3821"/>
    <lineage>
        <taxon>Eukaryota</taxon>
        <taxon>Viridiplantae</taxon>
        <taxon>Streptophyta</taxon>
        <taxon>Embryophyta</taxon>
        <taxon>Tracheophyta</taxon>
        <taxon>Spermatophyta</taxon>
        <taxon>Magnoliopsida</taxon>
        <taxon>eudicotyledons</taxon>
        <taxon>Gunneridae</taxon>
        <taxon>Pentapetalae</taxon>
        <taxon>rosids</taxon>
        <taxon>fabids</taxon>
        <taxon>Fabales</taxon>
        <taxon>Fabaceae</taxon>
        <taxon>Papilionoideae</taxon>
        <taxon>50 kb inversion clade</taxon>
        <taxon>NPAAA clade</taxon>
        <taxon>indigoferoid/millettioid clade</taxon>
        <taxon>Phaseoleae</taxon>
        <taxon>Cajanus</taxon>
    </lineage>
</organism>
<accession>A0A151RS56</accession>
<dbReference type="EMBL" id="KQ483593">
    <property type="protein sequence ID" value="KYP45376.1"/>
    <property type="molecule type" value="Genomic_DNA"/>
</dbReference>
<name>A0A151RS56_CAJCA</name>